<name>A0ABV5JN63_9ACTN</name>
<evidence type="ECO:0000313" key="3">
    <source>
        <dbReference type="EMBL" id="MFB9259161.1"/>
    </source>
</evidence>
<evidence type="ECO:0008006" key="5">
    <source>
        <dbReference type="Google" id="ProtNLM"/>
    </source>
</evidence>
<keyword evidence="2" id="KW-0472">Membrane</keyword>
<feature type="transmembrane region" description="Helical" evidence="2">
    <location>
        <begin position="40"/>
        <end position="61"/>
    </location>
</feature>
<feature type="region of interest" description="Disordered" evidence="1">
    <location>
        <begin position="71"/>
        <end position="103"/>
    </location>
</feature>
<keyword evidence="2" id="KW-1133">Transmembrane helix</keyword>
<evidence type="ECO:0000256" key="1">
    <source>
        <dbReference type="SAM" id="MobiDB-lite"/>
    </source>
</evidence>
<evidence type="ECO:0000313" key="4">
    <source>
        <dbReference type="Proteomes" id="UP001589700"/>
    </source>
</evidence>
<proteinExistence type="predicted"/>
<protein>
    <recommendedName>
        <fullName evidence="5">DUF3040 domain-containing protein</fullName>
    </recommendedName>
</protein>
<dbReference type="EMBL" id="JBHMDY010000004">
    <property type="protein sequence ID" value="MFB9259161.1"/>
    <property type="molecule type" value="Genomic_DNA"/>
</dbReference>
<sequence length="103" mass="11214">MDEFREEPSKYVWRWTKWSWVCVGLGVLIVLMGVTSYMSVVPWIIGGIAMAVIGGVAFGFVPRASLNQPKRPMTAGARRKAAAAQAQARAQKSADPKPDAGHK</sequence>
<dbReference type="Proteomes" id="UP001589700">
    <property type="component" value="Unassembled WGS sequence"/>
</dbReference>
<dbReference type="RefSeq" id="WP_182632560.1">
    <property type="nucleotide sequence ID" value="NZ_JAALDM010000158.1"/>
</dbReference>
<comment type="caution">
    <text evidence="3">The sequence shown here is derived from an EMBL/GenBank/DDBJ whole genome shotgun (WGS) entry which is preliminary data.</text>
</comment>
<reference evidence="3 4" key="1">
    <citation type="submission" date="2024-09" db="EMBL/GenBank/DDBJ databases">
        <authorList>
            <person name="Sun Q."/>
            <person name="Mori K."/>
        </authorList>
    </citation>
    <scope>NUCLEOTIDE SEQUENCE [LARGE SCALE GENOMIC DNA]</scope>
    <source>
        <strain evidence="3 4">CCM 7659</strain>
    </source>
</reference>
<feature type="compositionally biased region" description="Basic and acidic residues" evidence="1">
    <location>
        <begin position="92"/>
        <end position="103"/>
    </location>
</feature>
<organism evidence="3 4">
    <name type="scientific">Dietzia aerolata</name>
    <dbReference type="NCBI Taxonomy" id="595984"/>
    <lineage>
        <taxon>Bacteria</taxon>
        <taxon>Bacillati</taxon>
        <taxon>Actinomycetota</taxon>
        <taxon>Actinomycetes</taxon>
        <taxon>Mycobacteriales</taxon>
        <taxon>Dietziaceae</taxon>
        <taxon>Dietzia</taxon>
    </lineage>
</organism>
<keyword evidence="2" id="KW-0812">Transmembrane</keyword>
<feature type="transmembrane region" description="Helical" evidence="2">
    <location>
        <begin position="12"/>
        <end position="34"/>
    </location>
</feature>
<evidence type="ECO:0000256" key="2">
    <source>
        <dbReference type="SAM" id="Phobius"/>
    </source>
</evidence>
<accession>A0ABV5JN63</accession>
<gene>
    <name evidence="3" type="ORF">ACFFVD_05040</name>
</gene>
<feature type="compositionally biased region" description="Low complexity" evidence="1">
    <location>
        <begin position="82"/>
        <end position="91"/>
    </location>
</feature>
<keyword evidence="4" id="KW-1185">Reference proteome</keyword>